<evidence type="ECO:0000256" key="1">
    <source>
        <dbReference type="ARBA" id="ARBA00005762"/>
    </source>
</evidence>
<dbReference type="Pfam" id="PF26253">
    <property type="entry name" value="RdRP_head"/>
    <property type="match status" value="1"/>
</dbReference>
<evidence type="ECO:0000256" key="5">
    <source>
        <dbReference type="ARBA" id="ARBA00022695"/>
    </source>
</evidence>
<dbReference type="GO" id="GO:0003968">
    <property type="term" value="F:RNA-directed RNA polymerase activity"/>
    <property type="evidence" value="ECO:0007669"/>
    <property type="project" value="UniProtKB-KW"/>
</dbReference>
<dbReference type="InterPro" id="IPR057596">
    <property type="entry name" value="RDRP_core"/>
</dbReference>
<dbReference type="GO" id="GO:0003723">
    <property type="term" value="F:RNA binding"/>
    <property type="evidence" value="ECO:0007669"/>
    <property type="project" value="UniProtKB-KW"/>
</dbReference>
<dbReference type="PANTHER" id="PTHR23079:SF55">
    <property type="entry name" value="RNA-DIRECTED RNA POLYMERASE"/>
    <property type="match status" value="1"/>
</dbReference>
<evidence type="ECO:0000256" key="7">
    <source>
        <dbReference type="ARBA" id="ARBA00023158"/>
    </source>
</evidence>
<feature type="region of interest" description="Disordered" evidence="9">
    <location>
        <begin position="1"/>
        <end position="26"/>
    </location>
</feature>
<evidence type="ECO:0000259" key="10">
    <source>
        <dbReference type="PROSITE" id="PS50181"/>
    </source>
</evidence>
<keyword evidence="5" id="KW-0548">Nucleotidyltransferase</keyword>
<reference evidence="11" key="1">
    <citation type="submission" date="2021-02" db="EMBL/GenBank/DDBJ databases">
        <authorList>
            <person name="Nowell W R."/>
        </authorList>
    </citation>
    <scope>NUCLEOTIDE SEQUENCE</scope>
</reference>
<dbReference type="EC" id="2.7.7.48" evidence="2"/>
<organism evidence="11 12">
    <name type="scientific">Rotaria socialis</name>
    <dbReference type="NCBI Taxonomy" id="392032"/>
    <lineage>
        <taxon>Eukaryota</taxon>
        <taxon>Metazoa</taxon>
        <taxon>Spiralia</taxon>
        <taxon>Gnathifera</taxon>
        <taxon>Rotifera</taxon>
        <taxon>Eurotatoria</taxon>
        <taxon>Bdelloidea</taxon>
        <taxon>Philodinida</taxon>
        <taxon>Philodinidae</taxon>
        <taxon>Rotaria</taxon>
    </lineage>
</organism>
<dbReference type="InterPro" id="IPR058752">
    <property type="entry name" value="RDRP_C_head"/>
</dbReference>
<evidence type="ECO:0000256" key="3">
    <source>
        <dbReference type="ARBA" id="ARBA00022484"/>
    </source>
</evidence>
<dbReference type="InterPro" id="IPR001810">
    <property type="entry name" value="F-box_dom"/>
</dbReference>
<comment type="similarity">
    <text evidence="1">Belongs to the RdRP family.</text>
</comment>
<dbReference type="PROSITE" id="PS50181">
    <property type="entry name" value="FBOX"/>
    <property type="match status" value="1"/>
</dbReference>
<dbReference type="GO" id="GO:0030422">
    <property type="term" value="P:siRNA processing"/>
    <property type="evidence" value="ECO:0007669"/>
    <property type="project" value="TreeGrafter"/>
</dbReference>
<dbReference type="Pfam" id="PF05183">
    <property type="entry name" value="RdRP"/>
    <property type="match status" value="1"/>
</dbReference>
<feature type="domain" description="F-box" evidence="10">
    <location>
        <begin position="2005"/>
        <end position="2058"/>
    </location>
</feature>
<sequence length="2555" mass="296333">MSVYSTDYDVDNPFDNPPSDEESESELVELQADGLADYVHHLDTEQNELVQQEEQEIVRLWKARNNVLTQLEYTAPQKSSRIDDNRSISEAECHFDETASIISQRTNYSEPIHKYSSKGSPFTFSTRLRNKQLDTTPTSPFVNRNVKNRNGCSSSIASHDPYDDQSSGVGSLVLSPVQSPVMWRSEKVLGRGLCSSAIDYNHMNISETRLVKPYNRTHTCSESDVFKDIHKPTENGFFANIRARMGADAAAINSNDSPTSFDDQYINVPILFNTKKSHFDYDEEFNYHQTYILPKLIQEEKERQKQETTIDFSFKIGLDEPANNATNDGNAVEDEPYLSIIVDNNVNGLKRVCAIFDQHQLVYDRENILHDQWYYGLISYTFLLKQSVKIVNSSVMKLLQQQLKHSDTFWLSNGLKKRPIFNDPSFNIEETPSRITNGETTTGGPAAETESSMIPAARLSKFRQLARCFFHINCQMEWSSGALIAMNLFSPYEKLCKQPYEKWHLRFCEDFVDFVYQTKEKSNPKYEYIKRLQANFIDKSVIITTNSEGFVLYIQMKGNVAELINVEPWWVGRKLREENKPVMSPRQAIQRQANTNKPHPLCSTIRISIKVSRMKDSSQRNKDPRFRNQTIEEYDFRMDCILINNIRVAFREFLAFFYRHRIQICFAGSISDLAFQLISPRIERPIFNSFIKNYSWQMLLSIGHRFQQQVTQKIVDYFKNIEIDDEFYQIAIYIWRRAKEYHFLNAYDELMKYSASSQENGHERRAATSSGSSLIHPSRNMAYAPSVTITPTCVLVKPLKLAKTNRIIRESKFGGPFNFCLVEIREETGETLQTNYFSSLRWKIDNYLCDGFKLTNDRIYKHLHHSQSQLKDKQYWFYWHDAKNKTNISFDDAYEWMGDFTNERVVAKHSARIAQCFTSSEATIRVPTEKTEIIDDIERNGYIFTDGVGTFSSRLRDEICDLMGIRRKFSVMQIRYGGCKGTVSVNPDLDYTEKQLILRKSMHKFISTHDILELCKISAPRPIHLNRQVIALLESRHISHATFILFQNQHILWLVESLLYLPSTFELLNERLPQHLKLRNLILTAHIDLIHEPFFRQLITTICKHEIKRIQDKTRIQMSKNSGRNMFGIVDETGILQYGQVFCQYTELHTENLEDLSKGYSNRGRGEVKIVVVGKIVVTKNPCHHPGDLRTFEAVDVPKLRHLVDCIVFPQQGERPHPNEISGSDLDGDEYAVYWHPDLIPTTENFPPYEYDSQEKPKKLDRPVTRQDIRQIVLEISEQDALGRLSNLHLAFTDKFNIRHQDALTLAAAIAEEVDAAKTGRHPLTDNEISELARKLHNERADFFNRPKQFDLYASSNAIGILFRSIRRSEPGWLKINRCLHTKTTIGLIQSSHISAHVQIDPFLIHPLANSYREQAEKLFKLYHDQMSDIMYVYHFHSEVDLMCKFDSQQQTMSKQFDIADSAQLELTRLMNRITNLLDDYPLKTYHPLKCFCEQCDDHRMARASACYIVTYEQPYTKKILSFAWLFSSWLVKLRRANLEKQNITSLPSNYSLVGQALYRSFLLLIENESMRFVVDFNSRLDKDLCLLQLNFDHRMKKSIYACVHLMEWAMLEVTTGWLDRQDIFSTRKHVSKTAMRPVIHVRPWKHIATQFIFAKYKPKTCSRLFLLQNKFISKHQLTVTNDKGTTVNLTLPKFASSPSASSFPPVSDWWSDEMACKLYKLFLRLTAQCSRTHVLSDSSERMDLAHLNEYLTLGLLSIAAENEFSNVTWQLIFIQMAFIINRSSRSCLTAVLNHSSKFLSSNHVRYTSSEHRPMMLMDLPRVVYPNLFYTIRNLFSRLLITGYFDSTFAMKPFSEGARQALTVASRLIANNQFEELSEFATQKAIAELKKNYQYLTSEQKQKLPVDESEIVFSYPYLIGMIMDEQTNSRLVEITMIFHVLKDRKSYQVGVLNATADAAANWAASVKKMRDNIVVCNYKFLRDMSKNAKDDSWIISGLNHWLPNKMLFEELPSELLLEIFSYFHPSDLYGLFLPLSNTRLSYLIAHTQLSLDLTYTSYSRFSLILNHCSPSQIIFLRLSNQYSHGLLITEFFSLDGFRPEKFVRLRSLHLDDIIGNEINNLPPYLEKLYIKFHKKAKYAVKLYQLALQSKTLKQCYLIGGYAFDYKTCSDVSSTTIEHLHMAIKSFPNDLLVLIQALPSLTKLKTCIYNRSSGIRISSSFTFPLTHLNIDLQASGVNLNLLNSELLSHLPQLRSLNYHSNGKSNEHVTDLIRLSSRLKRFQFIRKGLSPNIHIADIGFNSDLVTAVQETTNNNNNNSRRSLTLHTTPYPDRILNLPFVYWSKVQNLSDNNQHTPNEEIYDRVERVRINLSESSIDSNISSCRYANHLTLVSNNETNQCVLSPEIISSLVCLSSVRHLIINTQTSLFNFNQLFALMSLHSLDIAWSQIRREFSLSNIKILSLISECVSWKEIQYLIIYLIPQLEHLQMNVTTSDECQQILNFLLSPHYQNKLISIKICICHTLSDQIKQDLEPILLSSKWIKVKWKMDNWYLYIWK</sequence>
<comment type="caution">
    <text evidence="11">The sequence shown here is derived from an EMBL/GenBank/DDBJ whole genome shotgun (WGS) entry which is preliminary data.</text>
</comment>
<protein>
    <recommendedName>
        <fullName evidence="2">RNA-directed RNA polymerase</fullName>
        <ecNumber evidence="2">2.7.7.48</ecNumber>
    </recommendedName>
</protein>
<evidence type="ECO:0000313" key="11">
    <source>
        <dbReference type="EMBL" id="CAF4333268.1"/>
    </source>
</evidence>
<comment type="catalytic activity">
    <reaction evidence="8">
        <text>RNA(n) + a ribonucleoside 5'-triphosphate = RNA(n+1) + diphosphate</text>
        <dbReference type="Rhea" id="RHEA:21248"/>
        <dbReference type="Rhea" id="RHEA-COMP:14527"/>
        <dbReference type="Rhea" id="RHEA-COMP:17342"/>
        <dbReference type="ChEBI" id="CHEBI:33019"/>
        <dbReference type="ChEBI" id="CHEBI:61557"/>
        <dbReference type="ChEBI" id="CHEBI:140395"/>
        <dbReference type="EC" id="2.7.7.48"/>
    </reaction>
</comment>
<proteinExistence type="inferred from homology"/>
<name>A0A820JUK5_9BILA</name>
<evidence type="ECO:0000256" key="9">
    <source>
        <dbReference type="SAM" id="MobiDB-lite"/>
    </source>
</evidence>
<evidence type="ECO:0000256" key="6">
    <source>
        <dbReference type="ARBA" id="ARBA00022884"/>
    </source>
</evidence>
<gene>
    <name evidence="11" type="ORF">HFQ381_LOCUS15600</name>
</gene>
<dbReference type="GO" id="GO:0031380">
    <property type="term" value="C:nuclear RNA-directed RNA polymerase complex"/>
    <property type="evidence" value="ECO:0007669"/>
    <property type="project" value="TreeGrafter"/>
</dbReference>
<keyword evidence="4" id="KW-0808">Transferase</keyword>
<dbReference type="Proteomes" id="UP000663851">
    <property type="component" value="Unassembled WGS sequence"/>
</dbReference>
<keyword evidence="6" id="KW-0694">RNA-binding</keyword>
<dbReference type="InterPro" id="IPR007855">
    <property type="entry name" value="RDRP"/>
</dbReference>
<dbReference type="PANTHER" id="PTHR23079">
    <property type="entry name" value="RNA-DEPENDENT RNA POLYMERASE"/>
    <property type="match status" value="1"/>
</dbReference>
<evidence type="ECO:0000256" key="2">
    <source>
        <dbReference type="ARBA" id="ARBA00012494"/>
    </source>
</evidence>
<keyword evidence="3" id="KW-0696">RNA-directed RNA polymerase</keyword>
<keyword evidence="7" id="KW-0943">RNA-mediated gene silencing</keyword>
<evidence type="ECO:0000256" key="4">
    <source>
        <dbReference type="ARBA" id="ARBA00022679"/>
    </source>
</evidence>
<evidence type="ECO:0000256" key="8">
    <source>
        <dbReference type="ARBA" id="ARBA00048744"/>
    </source>
</evidence>
<feature type="compositionally biased region" description="Acidic residues" evidence="9">
    <location>
        <begin position="8"/>
        <end position="26"/>
    </location>
</feature>
<dbReference type="EMBL" id="CAJOBO010001066">
    <property type="protein sequence ID" value="CAF4333268.1"/>
    <property type="molecule type" value="Genomic_DNA"/>
</dbReference>
<evidence type="ECO:0000313" key="12">
    <source>
        <dbReference type="Proteomes" id="UP000663851"/>
    </source>
</evidence>
<accession>A0A820JUK5</accession>